<dbReference type="Proteomes" id="UP001501624">
    <property type="component" value="Unassembled WGS sequence"/>
</dbReference>
<name>A0ABP7IB69_9PSEU</name>
<reference evidence="2" key="1">
    <citation type="journal article" date="2019" name="Int. J. Syst. Evol. Microbiol.">
        <title>The Global Catalogue of Microorganisms (GCM) 10K type strain sequencing project: providing services to taxonomists for standard genome sequencing and annotation.</title>
        <authorList>
            <consortium name="The Broad Institute Genomics Platform"/>
            <consortium name="The Broad Institute Genome Sequencing Center for Infectious Disease"/>
            <person name="Wu L."/>
            <person name="Ma J."/>
        </authorList>
    </citation>
    <scope>NUCLEOTIDE SEQUENCE [LARGE SCALE GENOMIC DNA]</scope>
    <source>
        <strain evidence="2">JCM 17017</strain>
    </source>
</reference>
<gene>
    <name evidence="1" type="ORF">GCM10022380_35120</name>
</gene>
<dbReference type="GO" id="GO:0003677">
    <property type="term" value="F:DNA binding"/>
    <property type="evidence" value="ECO:0007669"/>
    <property type="project" value="UniProtKB-KW"/>
</dbReference>
<evidence type="ECO:0000313" key="1">
    <source>
        <dbReference type="EMBL" id="GAA3814072.1"/>
    </source>
</evidence>
<comment type="caution">
    <text evidence="1">The sequence shown here is derived from an EMBL/GenBank/DDBJ whole genome shotgun (WGS) entry which is preliminary data.</text>
</comment>
<evidence type="ECO:0000313" key="2">
    <source>
        <dbReference type="Proteomes" id="UP001501624"/>
    </source>
</evidence>
<organism evidence="1 2">
    <name type="scientific">Amycolatopsis tucumanensis</name>
    <dbReference type="NCBI Taxonomy" id="401106"/>
    <lineage>
        <taxon>Bacteria</taxon>
        <taxon>Bacillati</taxon>
        <taxon>Actinomycetota</taxon>
        <taxon>Actinomycetes</taxon>
        <taxon>Pseudonocardiales</taxon>
        <taxon>Pseudonocardiaceae</taxon>
        <taxon>Amycolatopsis</taxon>
    </lineage>
</organism>
<dbReference type="EMBL" id="BAABCM010000004">
    <property type="protein sequence ID" value="GAA3814072.1"/>
    <property type="molecule type" value="Genomic_DNA"/>
</dbReference>
<proteinExistence type="predicted"/>
<keyword evidence="1" id="KW-0238">DNA-binding</keyword>
<keyword evidence="2" id="KW-1185">Reference proteome</keyword>
<accession>A0ABP7IB69</accession>
<protein>
    <submittedName>
        <fullName evidence="1">MmcQ/YjbR family DNA-binding protein</fullName>
    </submittedName>
</protein>
<sequence>MATVGDVARLVSELPEVTEGERHGHQTWFVAGKAFAWVRPFSKADLRRFGDEIPPDGPILAIRVDDLGEKEAVLAANPDGFFTIPHFDGYAAVLVQLRKVSRTALREALTDGWLAVAPAKLRGRLTDGPGDKDIAGV</sequence>
<dbReference type="InterPro" id="IPR058532">
    <property type="entry name" value="YjbR/MT2646/Rv2570-like"/>
</dbReference>
<dbReference type="RefSeq" id="WP_237339474.1">
    <property type="nucleotide sequence ID" value="NZ_BAABCM010000004.1"/>
</dbReference>
<dbReference type="Pfam" id="PF04237">
    <property type="entry name" value="YjbR"/>
    <property type="match status" value="1"/>
</dbReference>